<dbReference type="PANTHER" id="PTHR48062:SF21">
    <property type="entry name" value="RECEPTOR-LIKE PROTEIN 12"/>
    <property type="match status" value="1"/>
</dbReference>
<evidence type="ECO:0000256" key="5">
    <source>
        <dbReference type="ARBA" id="ARBA00022692"/>
    </source>
</evidence>
<keyword evidence="14" id="KW-1185">Reference proteome</keyword>
<dbReference type="FunFam" id="3.80.10.10:FF:000095">
    <property type="entry name" value="LRR receptor-like serine/threonine-protein kinase GSO1"/>
    <property type="match status" value="1"/>
</dbReference>
<evidence type="ECO:0008006" key="15">
    <source>
        <dbReference type="Google" id="ProtNLM"/>
    </source>
</evidence>
<dbReference type="InterPro" id="IPR032675">
    <property type="entry name" value="LRR_dom_sf"/>
</dbReference>
<dbReference type="SMART" id="SM00364">
    <property type="entry name" value="LRR_BAC"/>
    <property type="match status" value="12"/>
</dbReference>
<reference evidence="13 14" key="1">
    <citation type="journal article" date="2015" name="Sci. Rep.">
        <title>The power of single molecule real-time sequencing technology in the de novo assembly of a eukaryotic genome.</title>
        <authorList>
            <person name="Sakai H."/>
            <person name="Naito K."/>
            <person name="Ogiso-Tanaka E."/>
            <person name="Takahashi Y."/>
            <person name="Iseki K."/>
            <person name="Muto C."/>
            <person name="Satou K."/>
            <person name="Teruya K."/>
            <person name="Shiroma A."/>
            <person name="Shimoji M."/>
            <person name="Hirano T."/>
            <person name="Itoh T."/>
            <person name="Kaga A."/>
            <person name="Tomooka N."/>
        </authorList>
    </citation>
    <scope>NUCLEOTIDE SEQUENCE [LARGE SCALE GENOMIC DNA]</scope>
    <source>
        <strain evidence="14">cv. Shumari</strain>
    </source>
</reference>
<comment type="subcellular location">
    <subcellularLocation>
        <location evidence="1">Cell membrane</location>
        <topology evidence="1">Single-pass type I membrane protein</topology>
    </subcellularLocation>
</comment>
<keyword evidence="5 12" id="KW-0812">Transmembrane</keyword>
<evidence type="ECO:0000256" key="8">
    <source>
        <dbReference type="ARBA" id="ARBA00022989"/>
    </source>
</evidence>
<evidence type="ECO:0000256" key="10">
    <source>
        <dbReference type="ARBA" id="ARBA00023170"/>
    </source>
</evidence>
<evidence type="ECO:0000313" key="14">
    <source>
        <dbReference type="Proteomes" id="UP000291084"/>
    </source>
</evidence>
<name>A0A0S3RTK7_PHAAN</name>
<dbReference type="SMART" id="SM00365">
    <property type="entry name" value="LRR_SD22"/>
    <property type="match status" value="17"/>
</dbReference>
<dbReference type="FunFam" id="3.80.10.10:FF:000111">
    <property type="entry name" value="LRR receptor-like serine/threonine-protein kinase ERECTA"/>
    <property type="match status" value="1"/>
</dbReference>
<evidence type="ECO:0000313" key="13">
    <source>
        <dbReference type="EMBL" id="BAT83775.1"/>
    </source>
</evidence>
<keyword evidence="10" id="KW-0675">Receptor</keyword>
<dbReference type="OrthoDB" id="1424602at2759"/>
<dbReference type="InterPro" id="IPR051502">
    <property type="entry name" value="RLP_Defense_Trigger"/>
</dbReference>
<evidence type="ECO:0000256" key="12">
    <source>
        <dbReference type="SAM" id="Phobius"/>
    </source>
</evidence>
<evidence type="ECO:0000256" key="2">
    <source>
        <dbReference type="ARBA" id="ARBA00009592"/>
    </source>
</evidence>
<dbReference type="EMBL" id="AP015037">
    <property type="protein sequence ID" value="BAT83775.1"/>
    <property type="molecule type" value="Genomic_DNA"/>
</dbReference>
<evidence type="ECO:0000256" key="11">
    <source>
        <dbReference type="ARBA" id="ARBA00023180"/>
    </source>
</evidence>
<keyword evidence="6" id="KW-0732">Signal</keyword>
<dbReference type="Proteomes" id="UP000291084">
    <property type="component" value="Chromosome 4"/>
</dbReference>
<evidence type="ECO:0000256" key="9">
    <source>
        <dbReference type="ARBA" id="ARBA00023136"/>
    </source>
</evidence>
<dbReference type="Pfam" id="PF00560">
    <property type="entry name" value="LRR_1"/>
    <property type="match status" value="6"/>
</dbReference>
<accession>A0A0S3RTK7</accession>
<keyword evidence="9 12" id="KW-0472">Membrane</keyword>
<evidence type="ECO:0000256" key="4">
    <source>
        <dbReference type="ARBA" id="ARBA00022614"/>
    </source>
</evidence>
<proteinExistence type="inferred from homology"/>
<dbReference type="InterPro" id="IPR003591">
    <property type="entry name" value="Leu-rich_rpt_typical-subtyp"/>
</dbReference>
<evidence type="ECO:0000256" key="1">
    <source>
        <dbReference type="ARBA" id="ARBA00004251"/>
    </source>
</evidence>
<keyword evidence="8 12" id="KW-1133">Transmembrane helix</keyword>
<keyword evidence="4" id="KW-0433">Leucine-rich repeat</keyword>
<dbReference type="Pfam" id="PF13516">
    <property type="entry name" value="LRR_6"/>
    <property type="match status" value="3"/>
</dbReference>
<dbReference type="GO" id="GO:0005886">
    <property type="term" value="C:plasma membrane"/>
    <property type="evidence" value="ECO:0007669"/>
    <property type="project" value="UniProtKB-SubCell"/>
</dbReference>
<comment type="similarity">
    <text evidence="2">Belongs to the RLP family.</text>
</comment>
<evidence type="ECO:0000256" key="7">
    <source>
        <dbReference type="ARBA" id="ARBA00022737"/>
    </source>
</evidence>
<keyword evidence="11" id="KW-0325">Glycoprotein</keyword>
<sequence length="1467" mass="166666">MLSYLRDGEVVDSLKKKMKSVRVCFLIFLLLETMCCEGCWKEEKQALLGLRLDDSFISRNVDTDCCEWYGVFCNSSTGRVAQLDLFNVWLKSTEQYINYSDFSVFKDLKNLSLSYNNIVGCVGDAELPNLELLDMSDNKLDTAASIISCLDGLPSLKYLYLGDNRFNTSSLNHVFESVPKLRSNLKALDISWNYLTNDILPSLEGFTSLKELYLGGTELDLDLHFEVFESLSRKLRRNLEVLDISENHLTNDILPYLEGFTSLKKLYLAETELDSDFHFEGLWSKLRNLEVLDLSFNNFNQTDIGYALSGLSSLNSLYLTYSGLSWRSIYNISKLSSLENLFLSANDLKVSESILWGSENETFKWPTNLQHLDLRFNRLSNRFLLSLMGLPHLQFLDLSYNQLQGVLDISENETFKWPTNLQHLDLGENSLSNEFLSSMKNLPHLQYLDLSYNQLEGAVDISENETFKWPTNLQYLYLRFNILSNEFLSSLKNLPHLQYLDLNYNQLQGTLDISENETFKWPTNLQYLELRKNNLSNEFLSSLKNLPHLQYLDLSYNQLQGTLDISENETFKWPSNLQCLDLSSNRLSNKSLSYLNDLPHLQYLYLSYNQLQGVVDISGLSTSSNLTNLYLSYNNIHNFVNHQGLKGLSRLDVLDLDGNMIDGNKLRESLRALSSSIRKLSISYNNFNGTILAEDFHDLSNLERLTLDGNNNMENEFFESIGNLTSLKALSLAHCHINDTLPEADWSKMKKLEELNLIDNGFEGSLPNSFVNMTSLRILELSQNNFIGRFDSNIATLTSLEEFGFEENQFEVSISFSSFANHSNLKVIQGKGNKIIVDSQHNLRTWIPKFQLSELSLSSKMETSSFRLPRFLLYQKELVTIDFSSLKLEGRFPHWLLENNTKLTEVTFRNCSITGTMQLPLHPLLELEVIDVSSNTIIGEIPSKNISSIYPKLTNLNMSRNHIQGSIPREFGQMKYLSELDLSNNQMSGEISDDIFEAAQQLVLLILSNNTLEGPIFTIPANLGSLSLNDNKFSGKLPSNIFNTSIIFLDVSNNHLVGDIPSLLTKFSRLSELRMSNNHFEGSIPLQLTQQLRDLRYLDISQNNLTGLVPSFLNSSVKFIHLSNNRLTGLSKKMFNGNSPLVMLDLSYNEISGNIQDMMQDLSYTKLNFLLLKGNHISGDIPKQLCQLINLTMLDLSDNKLFGEIPHCLGTMPFDNKNLDPSLNASKGSFVVQEYTQAPLPSEHKKEKASFSTKRSTLTFTGSILAYMSGIDLSLNKLKGNIPHELGNLTRIRALNLSHNDLTGQIPNSFSNLKQTESLDLSFNKLSGQIPPELSVLTSLEVLSVAHNNLSGPIPKQTNQFATFDESSYEGNPFLCGPPLLKSCNPSSTIFPKNLSIDKDNNSLVDMYVFCVSFVVSYTLALLATIGALYINPYWRQAWFYNMELVSLNCYYFIVDNFCRFCNVRNM</sequence>
<feature type="transmembrane region" description="Helical" evidence="12">
    <location>
        <begin position="1407"/>
        <end position="1431"/>
    </location>
</feature>
<keyword evidence="3" id="KW-1003">Cell membrane</keyword>
<dbReference type="SUPFAM" id="SSF52058">
    <property type="entry name" value="L domain-like"/>
    <property type="match status" value="5"/>
</dbReference>
<evidence type="ECO:0000256" key="6">
    <source>
        <dbReference type="ARBA" id="ARBA00022729"/>
    </source>
</evidence>
<dbReference type="Pfam" id="PF13855">
    <property type="entry name" value="LRR_8"/>
    <property type="match status" value="4"/>
</dbReference>
<dbReference type="Gene3D" id="3.80.10.10">
    <property type="entry name" value="Ribonuclease Inhibitor"/>
    <property type="match status" value="8"/>
</dbReference>
<dbReference type="PRINTS" id="PR00019">
    <property type="entry name" value="LEURICHRPT"/>
</dbReference>
<dbReference type="SMART" id="SM00369">
    <property type="entry name" value="LRR_TYP"/>
    <property type="match status" value="19"/>
</dbReference>
<gene>
    <name evidence="13" type="primary">Vigan.04G099300</name>
    <name evidence="13" type="ORF">VIGAN_04099300</name>
</gene>
<keyword evidence="7" id="KW-0677">Repeat</keyword>
<dbReference type="PROSITE" id="PS51450">
    <property type="entry name" value="LRR"/>
    <property type="match status" value="4"/>
</dbReference>
<dbReference type="InterPro" id="IPR001611">
    <property type="entry name" value="Leu-rich_rpt"/>
</dbReference>
<evidence type="ECO:0000256" key="3">
    <source>
        <dbReference type="ARBA" id="ARBA00022475"/>
    </source>
</evidence>
<dbReference type="PANTHER" id="PTHR48062">
    <property type="entry name" value="RECEPTOR-LIKE PROTEIN 14"/>
    <property type="match status" value="1"/>
</dbReference>
<protein>
    <recommendedName>
        <fullName evidence="15">Leucine-rich repeat-containing N-terminal plant-type domain-containing protein</fullName>
    </recommendedName>
</protein>
<organism evidence="13 14">
    <name type="scientific">Vigna angularis var. angularis</name>
    <dbReference type="NCBI Taxonomy" id="157739"/>
    <lineage>
        <taxon>Eukaryota</taxon>
        <taxon>Viridiplantae</taxon>
        <taxon>Streptophyta</taxon>
        <taxon>Embryophyta</taxon>
        <taxon>Tracheophyta</taxon>
        <taxon>Spermatophyta</taxon>
        <taxon>Magnoliopsida</taxon>
        <taxon>eudicotyledons</taxon>
        <taxon>Gunneridae</taxon>
        <taxon>Pentapetalae</taxon>
        <taxon>rosids</taxon>
        <taxon>fabids</taxon>
        <taxon>Fabales</taxon>
        <taxon>Fabaceae</taxon>
        <taxon>Papilionoideae</taxon>
        <taxon>50 kb inversion clade</taxon>
        <taxon>NPAAA clade</taxon>
        <taxon>indigoferoid/millettioid clade</taxon>
        <taxon>Phaseoleae</taxon>
        <taxon>Vigna</taxon>
    </lineage>
</organism>